<reference evidence="11" key="1">
    <citation type="submission" date="2022-01" db="EMBL/GenBank/DDBJ databases">
        <title>Genome Sequence Resource for Two Populations of Ditylenchus destructor, the Migratory Endoparasitic Phytonematode.</title>
        <authorList>
            <person name="Zhang H."/>
            <person name="Lin R."/>
            <person name="Xie B."/>
        </authorList>
    </citation>
    <scope>NUCLEOTIDE SEQUENCE</scope>
    <source>
        <strain evidence="11">BazhouSP</strain>
    </source>
</reference>
<dbReference type="Pfam" id="PF05181">
    <property type="entry name" value="XPA_C"/>
    <property type="match status" value="1"/>
</dbReference>
<keyword evidence="7" id="KW-0238">DNA-binding</keyword>
<dbReference type="GO" id="GO:0000110">
    <property type="term" value="C:nucleotide-excision repair factor 1 complex"/>
    <property type="evidence" value="ECO:0007669"/>
    <property type="project" value="TreeGrafter"/>
</dbReference>
<evidence type="ECO:0000256" key="9">
    <source>
        <dbReference type="ARBA" id="ARBA00023242"/>
    </source>
</evidence>
<evidence type="ECO:0000259" key="10">
    <source>
        <dbReference type="Pfam" id="PF05181"/>
    </source>
</evidence>
<dbReference type="InterPro" id="IPR009061">
    <property type="entry name" value="DNA-bd_dom_put_sf"/>
</dbReference>
<name>A0AAD4RBL4_9BILA</name>
<comment type="subcellular location">
    <subcellularLocation>
        <location evidence="1">Nucleus</location>
    </subcellularLocation>
</comment>
<evidence type="ECO:0000256" key="7">
    <source>
        <dbReference type="ARBA" id="ARBA00023125"/>
    </source>
</evidence>
<dbReference type="PANTHER" id="PTHR10142">
    <property type="entry name" value="DNA REPAIR PROTEIN COMPLEMENTING XP-A CELLS"/>
    <property type="match status" value="1"/>
</dbReference>
<protein>
    <submittedName>
        <fullName evidence="11">DNA repair protein complementing XP-A cells like protein</fullName>
    </submittedName>
</protein>
<dbReference type="InterPro" id="IPR037129">
    <property type="entry name" value="XPA_sf"/>
</dbReference>
<dbReference type="Pfam" id="PF01286">
    <property type="entry name" value="XPA_N"/>
    <property type="match status" value="1"/>
</dbReference>
<dbReference type="Proteomes" id="UP001201812">
    <property type="component" value="Unassembled WGS sequence"/>
</dbReference>
<dbReference type="NCBIfam" id="TIGR00598">
    <property type="entry name" value="rad14"/>
    <property type="match status" value="1"/>
</dbReference>
<dbReference type="PANTHER" id="PTHR10142:SF0">
    <property type="entry name" value="DNA REPAIR PROTEIN COMPLEMENTING XP-A CELLS"/>
    <property type="match status" value="1"/>
</dbReference>
<evidence type="ECO:0000256" key="1">
    <source>
        <dbReference type="ARBA" id="ARBA00004123"/>
    </source>
</evidence>
<keyword evidence="4" id="KW-0227">DNA damage</keyword>
<dbReference type="GO" id="GO:0003684">
    <property type="term" value="F:damaged DNA binding"/>
    <property type="evidence" value="ECO:0007669"/>
    <property type="project" value="InterPro"/>
</dbReference>
<evidence type="ECO:0000313" key="11">
    <source>
        <dbReference type="EMBL" id="KAI1725239.1"/>
    </source>
</evidence>
<evidence type="ECO:0000313" key="12">
    <source>
        <dbReference type="Proteomes" id="UP001201812"/>
    </source>
</evidence>
<accession>A0AAD4RBL4</accession>
<dbReference type="GO" id="GO:1901255">
    <property type="term" value="P:nucleotide-excision repair involved in interstrand cross-link repair"/>
    <property type="evidence" value="ECO:0007669"/>
    <property type="project" value="TreeGrafter"/>
</dbReference>
<dbReference type="Gene3D" id="3.90.530.10">
    <property type="entry name" value="XPA C-terminal domain"/>
    <property type="match status" value="1"/>
</dbReference>
<dbReference type="GO" id="GO:0070914">
    <property type="term" value="P:UV-damage excision repair"/>
    <property type="evidence" value="ECO:0007669"/>
    <property type="project" value="TreeGrafter"/>
</dbReference>
<comment type="similarity">
    <text evidence="2">Belongs to the XPA family.</text>
</comment>
<evidence type="ECO:0000256" key="3">
    <source>
        <dbReference type="ARBA" id="ARBA00022723"/>
    </source>
</evidence>
<dbReference type="InterPro" id="IPR022652">
    <property type="entry name" value="Znf_XPA_CS"/>
</dbReference>
<dbReference type="CDD" id="cd21076">
    <property type="entry name" value="DBD_XPA"/>
    <property type="match status" value="1"/>
</dbReference>
<dbReference type="AlphaFoldDB" id="A0AAD4RBL4"/>
<dbReference type="GO" id="GO:0006284">
    <property type="term" value="P:base-excision repair"/>
    <property type="evidence" value="ECO:0007669"/>
    <property type="project" value="TreeGrafter"/>
</dbReference>
<evidence type="ECO:0000256" key="4">
    <source>
        <dbReference type="ARBA" id="ARBA00022763"/>
    </source>
</evidence>
<keyword evidence="5" id="KW-0863">Zinc-finger</keyword>
<dbReference type="InterPro" id="IPR022656">
    <property type="entry name" value="XPA_C"/>
</dbReference>
<dbReference type="GO" id="GO:0008270">
    <property type="term" value="F:zinc ion binding"/>
    <property type="evidence" value="ECO:0007669"/>
    <property type="project" value="UniProtKB-KW"/>
</dbReference>
<dbReference type="GO" id="GO:0000715">
    <property type="term" value="P:nucleotide-excision repair, DNA damage recognition"/>
    <property type="evidence" value="ECO:0007669"/>
    <property type="project" value="TreeGrafter"/>
</dbReference>
<keyword evidence="3" id="KW-0479">Metal-binding</keyword>
<evidence type="ECO:0000256" key="6">
    <source>
        <dbReference type="ARBA" id="ARBA00022833"/>
    </source>
</evidence>
<keyword evidence="8" id="KW-0234">DNA repair</keyword>
<evidence type="ECO:0000256" key="8">
    <source>
        <dbReference type="ARBA" id="ARBA00023204"/>
    </source>
</evidence>
<evidence type="ECO:0000256" key="5">
    <source>
        <dbReference type="ARBA" id="ARBA00022771"/>
    </source>
</evidence>
<keyword evidence="9" id="KW-0539">Nucleus</keyword>
<dbReference type="SUPFAM" id="SSF57716">
    <property type="entry name" value="Glucocorticoid receptor-like (DNA-binding domain)"/>
    <property type="match status" value="1"/>
</dbReference>
<dbReference type="InterPro" id="IPR000465">
    <property type="entry name" value="XPA/RAD14"/>
</dbReference>
<feature type="domain" description="XPA C-terminal" evidence="10">
    <location>
        <begin position="97"/>
        <end position="147"/>
    </location>
</feature>
<sequence>MEKKRKSADSRVPIVEKLYRQHQESYSQSGGFDVADDEYAEKREAISDAMQKKRDRQFEHIETPDNCIECGKPLYNAFLWERFNYAVCDLCRDDKGKHKLIARTEAKEKYMLKDCDLDLRKPVLRFISKKNPHNPRYGDMKLYLELQLEERALELHESWEKLEEARELRLQKREIVSERKFERKIKQMRKDMRGDAFKLKINAKHEHDFGEEKDEGNGHYSKTCKTCDHTVNYEKL</sequence>
<evidence type="ECO:0000256" key="2">
    <source>
        <dbReference type="ARBA" id="ARBA00005548"/>
    </source>
</evidence>
<dbReference type="SUPFAM" id="SSF46955">
    <property type="entry name" value="Putative DNA-binding domain"/>
    <property type="match status" value="1"/>
</dbReference>
<proteinExistence type="inferred from homology"/>
<comment type="caution">
    <text evidence="11">The sequence shown here is derived from an EMBL/GenBank/DDBJ whole genome shotgun (WGS) entry which is preliminary data.</text>
</comment>
<keyword evidence="6" id="KW-0862">Zinc</keyword>
<organism evidence="11 12">
    <name type="scientific">Ditylenchus destructor</name>
    <dbReference type="NCBI Taxonomy" id="166010"/>
    <lineage>
        <taxon>Eukaryota</taxon>
        <taxon>Metazoa</taxon>
        <taxon>Ecdysozoa</taxon>
        <taxon>Nematoda</taxon>
        <taxon>Chromadorea</taxon>
        <taxon>Rhabditida</taxon>
        <taxon>Tylenchina</taxon>
        <taxon>Tylenchomorpha</taxon>
        <taxon>Sphaerularioidea</taxon>
        <taxon>Anguinidae</taxon>
        <taxon>Anguininae</taxon>
        <taxon>Ditylenchus</taxon>
    </lineage>
</organism>
<dbReference type="EMBL" id="JAKKPZ010000002">
    <property type="protein sequence ID" value="KAI1725239.1"/>
    <property type="molecule type" value="Genomic_DNA"/>
</dbReference>
<keyword evidence="12" id="KW-1185">Reference proteome</keyword>
<gene>
    <name evidence="11" type="ORF">DdX_01888</name>
</gene>